<reference evidence="2" key="1">
    <citation type="journal article" date="2022" name="G3 (Bethesda)">
        <title>High quality genome of the basidiomycete yeast Dioszegia hungarica PDD-24b-2 isolated from cloud water.</title>
        <authorList>
            <person name="Jarrige D."/>
            <person name="Haridas S."/>
            <person name="Bleykasten-Grosshans C."/>
            <person name="Joly M."/>
            <person name="Nadalig T."/>
            <person name="Sancelme M."/>
            <person name="Vuilleumier S."/>
            <person name="Grigoriev I.V."/>
            <person name="Amato P."/>
            <person name="Bringel F."/>
        </authorList>
    </citation>
    <scope>NUCLEOTIDE SEQUENCE</scope>
    <source>
        <strain evidence="2">PDD-24b-2</strain>
    </source>
</reference>
<evidence type="ECO:0000313" key="3">
    <source>
        <dbReference type="Proteomes" id="UP001164286"/>
    </source>
</evidence>
<protein>
    <submittedName>
        <fullName evidence="2">Uncharacterized protein</fullName>
    </submittedName>
</protein>
<comment type="caution">
    <text evidence="2">The sequence shown here is derived from an EMBL/GenBank/DDBJ whole genome shotgun (WGS) entry which is preliminary data.</text>
</comment>
<feature type="region of interest" description="Disordered" evidence="1">
    <location>
        <begin position="1"/>
        <end position="37"/>
    </location>
</feature>
<dbReference type="Proteomes" id="UP001164286">
    <property type="component" value="Unassembled WGS sequence"/>
</dbReference>
<evidence type="ECO:0000313" key="2">
    <source>
        <dbReference type="EMBL" id="KAI9639428.1"/>
    </source>
</evidence>
<dbReference type="AlphaFoldDB" id="A0AA38HDA1"/>
<accession>A0AA38HDA1</accession>
<organism evidence="2 3">
    <name type="scientific">Dioszegia hungarica</name>
    <dbReference type="NCBI Taxonomy" id="4972"/>
    <lineage>
        <taxon>Eukaryota</taxon>
        <taxon>Fungi</taxon>
        <taxon>Dikarya</taxon>
        <taxon>Basidiomycota</taxon>
        <taxon>Agaricomycotina</taxon>
        <taxon>Tremellomycetes</taxon>
        <taxon>Tremellales</taxon>
        <taxon>Bulleribasidiaceae</taxon>
        <taxon>Dioszegia</taxon>
    </lineage>
</organism>
<dbReference type="GeneID" id="77727039"/>
<evidence type="ECO:0000256" key="1">
    <source>
        <dbReference type="SAM" id="MobiDB-lite"/>
    </source>
</evidence>
<dbReference type="RefSeq" id="XP_052949205.1">
    <property type="nucleotide sequence ID" value="XM_053087834.1"/>
</dbReference>
<dbReference type="EMBL" id="JAKWFO010000001">
    <property type="protein sequence ID" value="KAI9639428.1"/>
    <property type="molecule type" value="Genomic_DNA"/>
</dbReference>
<gene>
    <name evidence="2" type="ORF">MKK02DRAFT_29493</name>
</gene>
<sequence>MTPSQPSPMESDDFILVDRPSKEAPEDVTGGDTFSIPASSTTHIAVAASNLGGSEDRADHNYGTPEVAMTASQDGAAPEHLAADQPGILTTFLSSSPSPPPLHVAELTEQSHLGDSLMIVGEPSLSETTHHLSAQYSGPTKATNLPTLPVRMYQGVRSTIADFIEAARSRGYPYDPSYLGTSSTVVYDNITTYGRGHPLLAESDNIPGVPGRRDGLDRAILCLQQEDGKYTYAPIIDELVVCAMNTSEDKEYLPPTEIPELFELAFHFRARKYTFHTEYVEDKWPAQTVSFTPSSNVAGSRAQGTGTSHPGATASDGLQSMLPGTVSMGFSEFESKTSKAWADECTLKDDPTDVHIAVRRRIIQINHNDLVRQAAKCAASAITTIAAARLGSSSDADAPLSVASIRPFDGGYYERLGYTQTEETRLADKTLFASQCLAAMNLTRTGQQQRDDTGRMAIFEAMMERIGLEDSGLEKQAKETAVREPDRYAGLGELLA</sequence>
<name>A0AA38HDA1_9TREE</name>
<proteinExistence type="predicted"/>
<keyword evidence="3" id="KW-1185">Reference proteome</keyword>